<dbReference type="EMBL" id="KZ613782">
    <property type="protein sequence ID" value="PMD63163.1"/>
    <property type="molecule type" value="Genomic_DNA"/>
</dbReference>
<name>A0A2J6TJH4_9HELO</name>
<evidence type="ECO:0000313" key="4">
    <source>
        <dbReference type="Proteomes" id="UP000235371"/>
    </source>
</evidence>
<sequence length="173" mass="19865">MEIEVSMQQVHTSVQFRPEQHQLYLANAFHRENNKAADITKGVLRAAMKIDHNKTLFDTTLYVTYSDFRSPIRRRRATKSSGLILNENWGPIPESKRDTRAAIQATADAYLDLWSQKATKPVGAWSMPCERMEGPSYTGKGINTDSCNSGIPSGNQPENTDRRRWRMPWTYMR</sequence>
<dbReference type="GeneID" id="36590806"/>
<accession>A0A2J6TJH4</accession>
<protein>
    <recommendedName>
        <fullName evidence="2">DUF8021 domain-containing protein</fullName>
    </recommendedName>
</protein>
<dbReference type="InParanoid" id="A0A2J6TJH4"/>
<reference evidence="3 4" key="1">
    <citation type="submission" date="2016-04" db="EMBL/GenBank/DDBJ databases">
        <title>A degradative enzymes factory behind the ericoid mycorrhizal symbiosis.</title>
        <authorList>
            <consortium name="DOE Joint Genome Institute"/>
            <person name="Martino E."/>
            <person name="Morin E."/>
            <person name="Grelet G."/>
            <person name="Kuo A."/>
            <person name="Kohler A."/>
            <person name="Daghino S."/>
            <person name="Barry K."/>
            <person name="Choi C."/>
            <person name="Cichocki N."/>
            <person name="Clum A."/>
            <person name="Copeland A."/>
            <person name="Hainaut M."/>
            <person name="Haridas S."/>
            <person name="Labutti K."/>
            <person name="Lindquist E."/>
            <person name="Lipzen A."/>
            <person name="Khouja H.-R."/>
            <person name="Murat C."/>
            <person name="Ohm R."/>
            <person name="Olson A."/>
            <person name="Spatafora J."/>
            <person name="Veneault-Fourrey C."/>
            <person name="Henrissat B."/>
            <person name="Grigoriev I."/>
            <person name="Martin F."/>
            <person name="Perotto S."/>
        </authorList>
    </citation>
    <scope>NUCLEOTIDE SEQUENCE [LARGE SCALE GENOMIC DNA]</scope>
    <source>
        <strain evidence="3 4">E</strain>
    </source>
</reference>
<gene>
    <name evidence="3" type="ORF">K444DRAFT_626906</name>
</gene>
<keyword evidence="4" id="KW-1185">Reference proteome</keyword>
<evidence type="ECO:0000256" key="1">
    <source>
        <dbReference type="SAM" id="MobiDB-lite"/>
    </source>
</evidence>
<dbReference type="AlphaFoldDB" id="A0A2J6TJH4"/>
<dbReference type="Proteomes" id="UP000235371">
    <property type="component" value="Unassembled WGS sequence"/>
</dbReference>
<proteinExistence type="predicted"/>
<feature type="domain" description="DUF8021" evidence="2">
    <location>
        <begin position="96"/>
        <end position="165"/>
    </location>
</feature>
<evidence type="ECO:0000259" key="2">
    <source>
        <dbReference type="Pfam" id="PF26061"/>
    </source>
</evidence>
<feature type="region of interest" description="Disordered" evidence="1">
    <location>
        <begin position="141"/>
        <end position="161"/>
    </location>
</feature>
<dbReference type="RefSeq" id="XP_024740067.1">
    <property type="nucleotide sequence ID" value="XM_024882729.1"/>
</dbReference>
<dbReference type="OrthoDB" id="3504677at2759"/>
<evidence type="ECO:0000313" key="3">
    <source>
        <dbReference type="EMBL" id="PMD63163.1"/>
    </source>
</evidence>
<feature type="compositionally biased region" description="Polar residues" evidence="1">
    <location>
        <begin position="141"/>
        <end position="158"/>
    </location>
</feature>
<dbReference type="STRING" id="1095630.A0A2J6TJH4"/>
<organism evidence="3 4">
    <name type="scientific">Hyaloscypha bicolor E</name>
    <dbReference type="NCBI Taxonomy" id="1095630"/>
    <lineage>
        <taxon>Eukaryota</taxon>
        <taxon>Fungi</taxon>
        <taxon>Dikarya</taxon>
        <taxon>Ascomycota</taxon>
        <taxon>Pezizomycotina</taxon>
        <taxon>Leotiomycetes</taxon>
        <taxon>Helotiales</taxon>
        <taxon>Hyaloscyphaceae</taxon>
        <taxon>Hyaloscypha</taxon>
        <taxon>Hyaloscypha bicolor</taxon>
    </lineage>
</organism>
<dbReference type="InterPro" id="IPR058334">
    <property type="entry name" value="DUF8021"/>
</dbReference>
<dbReference type="Pfam" id="PF26061">
    <property type="entry name" value="DUF8021"/>
    <property type="match status" value="1"/>
</dbReference>